<dbReference type="NCBIfam" id="TIGR01490">
    <property type="entry name" value="HAD-SF-IB-hyp1"/>
    <property type="match status" value="1"/>
</dbReference>
<evidence type="ECO:0000256" key="2">
    <source>
        <dbReference type="ARBA" id="ARBA00022801"/>
    </source>
</evidence>
<dbReference type="InterPro" id="IPR023214">
    <property type="entry name" value="HAD_sf"/>
</dbReference>
<comment type="caution">
    <text evidence="4">The sequence shown here is derived from an EMBL/GenBank/DDBJ whole genome shotgun (WGS) entry which is preliminary data.</text>
</comment>
<dbReference type="EMBL" id="BART01018620">
    <property type="protein sequence ID" value="GAG76285.1"/>
    <property type="molecule type" value="Genomic_DNA"/>
</dbReference>
<evidence type="ECO:0000313" key="4">
    <source>
        <dbReference type="EMBL" id="GAG76285.1"/>
    </source>
</evidence>
<dbReference type="AlphaFoldDB" id="X1A2I2"/>
<evidence type="ECO:0000256" key="3">
    <source>
        <dbReference type="ARBA" id="ARBA00022842"/>
    </source>
</evidence>
<dbReference type="Gene3D" id="3.40.50.1000">
    <property type="entry name" value="HAD superfamily/HAD-like"/>
    <property type="match status" value="1"/>
</dbReference>
<keyword evidence="3" id="KW-0460">Magnesium</keyword>
<evidence type="ECO:0000256" key="1">
    <source>
        <dbReference type="ARBA" id="ARBA00022723"/>
    </source>
</evidence>
<reference evidence="4" key="1">
    <citation type="journal article" date="2014" name="Front. Microbiol.">
        <title>High frequency of phylogenetically diverse reductive dehalogenase-homologous genes in deep subseafloor sedimentary metagenomes.</title>
        <authorList>
            <person name="Kawai M."/>
            <person name="Futagami T."/>
            <person name="Toyoda A."/>
            <person name="Takaki Y."/>
            <person name="Nishi S."/>
            <person name="Hori S."/>
            <person name="Arai W."/>
            <person name="Tsubouchi T."/>
            <person name="Morono Y."/>
            <person name="Uchiyama I."/>
            <person name="Ito T."/>
            <person name="Fujiyama A."/>
            <person name="Inagaki F."/>
            <person name="Takami H."/>
        </authorList>
    </citation>
    <scope>NUCLEOTIDE SEQUENCE</scope>
    <source>
        <strain evidence="4">Expedition CK06-06</strain>
    </source>
</reference>
<dbReference type="InterPro" id="IPR050582">
    <property type="entry name" value="HAD-like_SerB"/>
</dbReference>
<gene>
    <name evidence="4" type="ORF">S01H4_35096</name>
</gene>
<evidence type="ECO:0008006" key="5">
    <source>
        <dbReference type="Google" id="ProtNLM"/>
    </source>
</evidence>
<organism evidence="4">
    <name type="scientific">marine sediment metagenome</name>
    <dbReference type="NCBI Taxonomy" id="412755"/>
    <lineage>
        <taxon>unclassified sequences</taxon>
        <taxon>metagenomes</taxon>
        <taxon>ecological metagenomes</taxon>
    </lineage>
</organism>
<dbReference type="Pfam" id="PF12710">
    <property type="entry name" value="HAD"/>
    <property type="match status" value="1"/>
</dbReference>
<name>X1A2I2_9ZZZZ</name>
<proteinExistence type="predicted"/>
<dbReference type="GO" id="GO:0046872">
    <property type="term" value="F:metal ion binding"/>
    <property type="evidence" value="ECO:0007669"/>
    <property type="project" value="UniProtKB-KW"/>
</dbReference>
<dbReference type="InterPro" id="IPR036412">
    <property type="entry name" value="HAD-like_sf"/>
</dbReference>
<sequence>MELIAIFDFDGTLIKRDSMVLFFLRYFNFSWKNILNLFQLALATIKFFLKIYSQKKYKEKFLNLVINSSKIKDPEKIADGFSEYLLRLVFKDAKKEISKLKENGFELVLLSASPDFYLKKIKDSLGFSKLICTKTNFKNGKITICGEDCYGENKIKMLLDEYKKEDVNWEESYCFADNKSDRHLLGLFGNAYIVNNKRFRKNNSNFKLLTWR</sequence>
<dbReference type="PANTHER" id="PTHR43344:SF13">
    <property type="entry name" value="PHOSPHATASE RV3661-RELATED"/>
    <property type="match status" value="1"/>
</dbReference>
<dbReference type="GO" id="GO:0016787">
    <property type="term" value="F:hydrolase activity"/>
    <property type="evidence" value="ECO:0007669"/>
    <property type="project" value="UniProtKB-KW"/>
</dbReference>
<accession>X1A2I2</accession>
<dbReference type="InterPro" id="IPR006385">
    <property type="entry name" value="HAD_hydro_SerB1"/>
</dbReference>
<dbReference type="Gene3D" id="1.20.1440.100">
    <property type="entry name" value="SG protein - dephosphorylation function"/>
    <property type="match status" value="1"/>
</dbReference>
<dbReference type="NCBIfam" id="TIGR01488">
    <property type="entry name" value="HAD-SF-IB"/>
    <property type="match status" value="1"/>
</dbReference>
<dbReference type="PANTHER" id="PTHR43344">
    <property type="entry name" value="PHOSPHOSERINE PHOSPHATASE"/>
    <property type="match status" value="1"/>
</dbReference>
<keyword evidence="2" id="KW-0378">Hydrolase</keyword>
<dbReference type="SUPFAM" id="SSF56784">
    <property type="entry name" value="HAD-like"/>
    <property type="match status" value="1"/>
</dbReference>
<keyword evidence="1" id="KW-0479">Metal-binding</keyword>
<protein>
    <recommendedName>
        <fullName evidence="5">HAD-IB family hydrolase</fullName>
    </recommendedName>
</protein>